<evidence type="ECO:0000313" key="2">
    <source>
        <dbReference type="EMBL" id="GAA2784339.1"/>
    </source>
</evidence>
<name>A0ABN3V913_9ACTN</name>
<dbReference type="EMBL" id="BAAAVM010000162">
    <property type="protein sequence ID" value="GAA2784339.1"/>
    <property type="molecule type" value="Genomic_DNA"/>
</dbReference>
<comment type="caution">
    <text evidence="2">The sequence shown here is derived from an EMBL/GenBank/DDBJ whole genome shotgun (WGS) entry which is preliminary data.</text>
</comment>
<keyword evidence="3" id="KW-1185">Reference proteome</keyword>
<protein>
    <submittedName>
        <fullName evidence="2">Uncharacterized protein</fullName>
    </submittedName>
</protein>
<gene>
    <name evidence="2" type="ORF">GCM10010521_73400</name>
</gene>
<organism evidence="2 3">
    <name type="scientific">Streptomyces rameus</name>
    <dbReference type="NCBI Taxonomy" id="68261"/>
    <lineage>
        <taxon>Bacteria</taxon>
        <taxon>Bacillati</taxon>
        <taxon>Actinomycetota</taxon>
        <taxon>Actinomycetes</taxon>
        <taxon>Kitasatosporales</taxon>
        <taxon>Streptomycetaceae</taxon>
        <taxon>Streptomyces</taxon>
    </lineage>
</organism>
<evidence type="ECO:0000313" key="3">
    <source>
        <dbReference type="Proteomes" id="UP001500893"/>
    </source>
</evidence>
<evidence type="ECO:0000256" key="1">
    <source>
        <dbReference type="SAM" id="MobiDB-lite"/>
    </source>
</evidence>
<feature type="compositionally biased region" description="Basic and acidic residues" evidence="1">
    <location>
        <begin position="9"/>
        <end position="23"/>
    </location>
</feature>
<sequence length="79" mass="7826">MITSGCTPESDHHAPSDPRDHYTHSAGITTHIAPVGPSSCAKAVTVIATWCGSPALTAQFRVKGADASGEGGGGDGAHG</sequence>
<feature type="region of interest" description="Disordered" evidence="1">
    <location>
        <begin position="1"/>
        <end position="26"/>
    </location>
</feature>
<proteinExistence type="predicted"/>
<reference evidence="2 3" key="1">
    <citation type="journal article" date="2019" name="Int. J. Syst. Evol. Microbiol.">
        <title>The Global Catalogue of Microorganisms (GCM) 10K type strain sequencing project: providing services to taxonomists for standard genome sequencing and annotation.</title>
        <authorList>
            <consortium name="The Broad Institute Genomics Platform"/>
            <consortium name="The Broad Institute Genome Sequencing Center for Infectious Disease"/>
            <person name="Wu L."/>
            <person name="Ma J."/>
        </authorList>
    </citation>
    <scope>NUCLEOTIDE SEQUENCE [LARGE SCALE GENOMIC DNA]</scope>
    <source>
        <strain evidence="2 3">JCM 11574</strain>
    </source>
</reference>
<dbReference type="Proteomes" id="UP001500893">
    <property type="component" value="Unassembled WGS sequence"/>
</dbReference>
<accession>A0ABN3V913</accession>